<evidence type="ECO:0000256" key="3">
    <source>
        <dbReference type="ARBA" id="ARBA00022821"/>
    </source>
</evidence>
<gene>
    <name evidence="6" type="ORF">TIFTF001_025436</name>
</gene>
<dbReference type="EMBL" id="BTGU01000063">
    <property type="protein sequence ID" value="GMN56318.1"/>
    <property type="molecule type" value="Genomic_DNA"/>
</dbReference>
<dbReference type="InterPro" id="IPR041118">
    <property type="entry name" value="Rx_N"/>
</dbReference>
<evidence type="ECO:0000313" key="7">
    <source>
        <dbReference type="Proteomes" id="UP001187192"/>
    </source>
</evidence>
<feature type="coiled-coil region" evidence="4">
    <location>
        <begin position="25"/>
        <end position="52"/>
    </location>
</feature>
<evidence type="ECO:0000313" key="6">
    <source>
        <dbReference type="EMBL" id="GMN56318.1"/>
    </source>
</evidence>
<protein>
    <recommendedName>
        <fullName evidence="5">Disease resistance N-terminal domain-containing protein</fullName>
    </recommendedName>
</protein>
<dbReference type="AlphaFoldDB" id="A0AA88DE65"/>
<keyword evidence="3" id="KW-0611">Plant defense</keyword>
<evidence type="ECO:0000256" key="2">
    <source>
        <dbReference type="ARBA" id="ARBA00022741"/>
    </source>
</evidence>
<sequence>MAESIVLTLAEAFVSQAIKRLDDLLTQESASLSSVKEDVENLRTELTRHQVLFRRRRPQAGTGQSAVHSSNVFKGGFHLPKLRTRINSIKNKLRSISESRQRYQIQFSTGEGADSLRNLRRSYPDDDEEDGSFVSMESAMAALKAQLMNEEDRRCVVSIDHSCQEIQ</sequence>
<proteinExistence type="predicted"/>
<reference evidence="6" key="1">
    <citation type="submission" date="2023-07" db="EMBL/GenBank/DDBJ databases">
        <title>draft genome sequence of fig (Ficus carica).</title>
        <authorList>
            <person name="Takahashi T."/>
            <person name="Nishimura K."/>
        </authorList>
    </citation>
    <scope>NUCLEOTIDE SEQUENCE</scope>
</reference>
<evidence type="ECO:0000259" key="5">
    <source>
        <dbReference type="Pfam" id="PF18052"/>
    </source>
</evidence>
<organism evidence="6 7">
    <name type="scientific">Ficus carica</name>
    <name type="common">Common fig</name>
    <dbReference type="NCBI Taxonomy" id="3494"/>
    <lineage>
        <taxon>Eukaryota</taxon>
        <taxon>Viridiplantae</taxon>
        <taxon>Streptophyta</taxon>
        <taxon>Embryophyta</taxon>
        <taxon>Tracheophyta</taxon>
        <taxon>Spermatophyta</taxon>
        <taxon>Magnoliopsida</taxon>
        <taxon>eudicotyledons</taxon>
        <taxon>Gunneridae</taxon>
        <taxon>Pentapetalae</taxon>
        <taxon>rosids</taxon>
        <taxon>fabids</taxon>
        <taxon>Rosales</taxon>
        <taxon>Moraceae</taxon>
        <taxon>Ficeae</taxon>
        <taxon>Ficus</taxon>
    </lineage>
</organism>
<keyword evidence="2" id="KW-0547">Nucleotide-binding</keyword>
<accession>A0AA88DE65</accession>
<dbReference type="Proteomes" id="UP001187192">
    <property type="component" value="Unassembled WGS sequence"/>
</dbReference>
<feature type="domain" description="Disease resistance N-terminal" evidence="5">
    <location>
        <begin position="13"/>
        <end position="52"/>
    </location>
</feature>
<dbReference type="GO" id="GO:0000166">
    <property type="term" value="F:nucleotide binding"/>
    <property type="evidence" value="ECO:0007669"/>
    <property type="project" value="UniProtKB-KW"/>
</dbReference>
<comment type="caution">
    <text evidence="6">The sequence shown here is derived from an EMBL/GenBank/DDBJ whole genome shotgun (WGS) entry which is preliminary data.</text>
</comment>
<keyword evidence="4" id="KW-0175">Coiled coil</keyword>
<keyword evidence="1" id="KW-0677">Repeat</keyword>
<dbReference type="Pfam" id="PF18052">
    <property type="entry name" value="Rx_N"/>
    <property type="match status" value="1"/>
</dbReference>
<evidence type="ECO:0000256" key="4">
    <source>
        <dbReference type="SAM" id="Coils"/>
    </source>
</evidence>
<keyword evidence="7" id="KW-1185">Reference proteome</keyword>
<evidence type="ECO:0000256" key="1">
    <source>
        <dbReference type="ARBA" id="ARBA00022737"/>
    </source>
</evidence>
<dbReference type="GO" id="GO:0006952">
    <property type="term" value="P:defense response"/>
    <property type="evidence" value="ECO:0007669"/>
    <property type="project" value="UniProtKB-KW"/>
</dbReference>
<name>A0AA88DE65_FICCA</name>